<comment type="caution">
    <text evidence="3">The sequence shown here is derived from an EMBL/GenBank/DDBJ whole genome shotgun (WGS) entry which is preliminary data.</text>
</comment>
<sequence>MPLDAPASATGAGDTTAHHGPPQHANGALFFLAQNVRHAIPVAGVRTVVQGVVAPELARAVATHPSAAIAAQAGLTAWSLGRRVLSQMHSERNATKANEGFSGDITKSGNSLSRQVWQGVQSLGIVGGDAVALGLTIASTFKPELIPVAQAAASLQMVSHLQAQVREFARPMINTVHVGNEEGVKPPDGRNLRGQDVNLSMKGTFGLATAGIDMLAQMAMQSTLGGAPAWKAARGLAVKAGAIAGAANMLTSSVEDHLVETAQAKRMQGTDRSHVRHLHLESKNPLKRHELERQFERVDARVFNTIVPGMIAIGLIQAMRPAMEQAGWKDHQRQPAEAGLHAAVVGLMGGALLAYTVAAYQMNDAIRKPAKKADTDNGTAPAAGVAGLEDANAVSATATAAAAAAATAATASPRISDASDRV</sequence>
<name>A0ABR6GNK3_9BURK</name>
<evidence type="ECO:0000256" key="2">
    <source>
        <dbReference type="SAM" id="Phobius"/>
    </source>
</evidence>
<dbReference type="Proteomes" id="UP000574369">
    <property type="component" value="Unassembled WGS sequence"/>
</dbReference>
<keyword evidence="2" id="KW-0472">Membrane</keyword>
<evidence type="ECO:0000256" key="1">
    <source>
        <dbReference type="SAM" id="MobiDB-lite"/>
    </source>
</evidence>
<proteinExistence type="predicted"/>
<accession>A0ABR6GNK3</accession>
<gene>
    <name evidence="3" type="ORF">FHS28_001060</name>
</gene>
<dbReference type="EMBL" id="JACHXO010000001">
    <property type="protein sequence ID" value="MBB3193695.1"/>
    <property type="molecule type" value="Genomic_DNA"/>
</dbReference>
<evidence type="ECO:0000313" key="3">
    <source>
        <dbReference type="EMBL" id="MBB3193695.1"/>
    </source>
</evidence>
<dbReference type="RefSeq" id="WP_184294186.1">
    <property type="nucleotide sequence ID" value="NZ_JACHXO010000001.1"/>
</dbReference>
<feature type="region of interest" description="Disordered" evidence="1">
    <location>
        <begin position="1"/>
        <end position="21"/>
    </location>
</feature>
<evidence type="ECO:0000313" key="4">
    <source>
        <dbReference type="Proteomes" id="UP000574369"/>
    </source>
</evidence>
<protein>
    <recommendedName>
        <fullName evidence="5">Type III effector protein</fullName>
    </recommendedName>
</protein>
<keyword evidence="2" id="KW-0812">Transmembrane</keyword>
<reference evidence="3 4" key="1">
    <citation type="submission" date="2020-08" db="EMBL/GenBank/DDBJ databases">
        <title>Genomic Encyclopedia of Type Strains, Phase III (KMG-III): the genomes of soil and plant-associated and newly described type strains.</title>
        <authorList>
            <person name="Whitman W."/>
        </authorList>
    </citation>
    <scope>NUCLEOTIDE SEQUENCE [LARGE SCALE GENOMIC DNA]</scope>
    <source>
        <strain evidence="3 4">CECT 7247</strain>
    </source>
</reference>
<keyword evidence="2" id="KW-1133">Transmembrane helix</keyword>
<keyword evidence="4" id="KW-1185">Reference proteome</keyword>
<feature type="transmembrane region" description="Helical" evidence="2">
    <location>
        <begin position="339"/>
        <end position="362"/>
    </location>
</feature>
<evidence type="ECO:0008006" key="5">
    <source>
        <dbReference type="Google" id="ProtNLM"/>
    </source>
</evidence>
<organism evidence="3 4">
    <name type="scientific">Roseateles terrae</name>
    <dbReference type="NCBI Taxonomy" id="431060"/>
    <lineage>
        <taxon>Bacteria</taxon>
        <taxon>Pseudomonadati</taxon>
        <taxon>Pseudomonadota</taxon>
        <taxon>Betaproteobacteria</taxon>
        <taxon>Burkholderiales</taxon>
        <taxon>Sphaerotilaceae</taxon>
        <taxon>Roseateles</taxon>
    </lineage>
</organism>